<evidence type="ECO:0000256" key="2">
    <source>
        <dbReference type="ARBA" id="ARBA00012955"/>
    </source>
</evidence>
<dbReference type="PANTHER" id="PTHR34630">
    <property type="entry name" value="OS11G0677101 PROTEIN"/>
    <property type="match status" value="1"/>
</dbReference>
<protein>
    <recommendedName>
        <fullName evidence="2">adenylate kinase</fullName>
        <ecNumber evidence="2">2.7.4.3</ecNumber>
    </recommendedName>
    <alternativeName>
        <fullName evidence="6">ATP:AMP phosphotransferase</fullName>
    </alternativeName>
</protein>
<keyword evidence="5 7" id="KW-0418">Kinase</keyword>
<dbReference type="GO" id="GO:0005524">
    <property type="term" value="F:ATP binding"/>
    <property type="evidence" value="ECO:0007669"/>
    <property type="project" value="InterPro"/>
</dbReference>
<dbReference type="GO" id="GO:0004017">
    <property type="term" value="F:AMP kinase activity"/>
    <property type="evidence" value="ECO:0007669"/>
    <property type="project" value="UniProtKB-EC"/>
</dbReference>
<evidence type="ECO:0000313" key="8">
    <source>
        <dbReference type="EMBL" id="PWA53135.1"/>
    </source>
</evidence>
<keyword evidence="9" id="KW-1185">Reference proteome</keyword>
<dbReference type="PRINTS" id="PR00094">
    <property type="entry name" value="ADENYLTKNASE"/>
</dbReference>
<evidence type="ECO:0000256" key="4">
    <source>
        <dbReference type="ARBA" id="ARBA00022741"/>
    </source>
</evidence>
<dbReference type="Pfam" id="PF00406">
    <property type="entry name" value="ADK"/>
    <property type="match status" value="1"/>
</dbReference>
<evidence type="ECO:0000256" key="5">
    <source>
        <dbReference type="ARBA" id="ARBA00022777"/>
    </source>
</evidence>
<gene>
    <name evidence="8" type="ORF">CTI12_AA447750</name>
</gene>
<dbReference type="STRING" id="35608.A0A2U1LVU8"/>
<reference evidence="8 9" key="1">
    <citation type="journal article" date="2018" name="Mol. Plant">
        <title>The genome of Artemisia annua provides insight into the evolution of Asteraceae family and artemisinin biosynthesis.</title>
        <authorList>
            <person name="Shen Q."/>
            <person name="Zhang L."/>
            <person name="Liao Z."/>
            <person name="Wang S."/>
            <person name="Yan T."/>
            <person name="Shi P."/>
            <person name="Liu M."/>
            <person name="Fu X."/>
            <person name="Pan Q."/>
            <person name="Wang Y."/>
            <person name="Lv Z."/>
            <person name="Lu X."/>
            <person name="Zhang F."/>
            <person name="Jiang W."/>
            <person name="Ma Y."/>
            <person name="Chen M."/>
            <person name="Hao X."/>
            <person name="Li L."/>
            <person name="Tang Y."/>
            <person name="Lv G."/>
            <person name="Zhou Y."/>
            <person name="Sun X."/>
            <person name="Brodelius P.E."/>
            <person name="Rose J.K.C."/>
            <person name="Tang K."/>
        </authorList>
    </citation>
    <scope>NUCLEOTIDE SEQUENCE [LARGE SCALE GENOMIC DNA]</scope>
    <source>
        <strain evidence="9">cv. Huhao1</strain>
        <tissue evidence="8">Leaf</tissue>
    </source>
</reference>
<name>A0A2U1LVU8_ARTAN</name>
<dbReference type="EC" id="2.7.4.3" evidence="2"/>
<evidence type="ECO:0000256" key="6">
    <source>
        <dbReference type="ARBA" id="ARBA00031517"/>
    </source>
</evidence>
<dbReference type="InterPro" id="IPR032675">
    <property type="entry name" value="LRR_dom_sf"/>
</dbReference>
<evidence type="ECO:0000256" key="7">
    <source>
        <dbReference type="RuleBase" id="RU003330"/>
    </source>
</evidence>
<dbReference type="Gene3D" id="3.80.10.10">
    <property type="entry name" value="Ribonuclease Inhibitor"/>
    <property type="match status" value="2"/>
</dbReference>
<proteinExistence type="inferred from homology"/>
<comment type="caution">
    <text evidence="8">The sequence shown here is derived from an EMBL/GenBank/DDBJ whole genome shotgun (WGS) entry which is preliminary data.</text>
</comment>
<dbReference type="SUPFAM" id="SSF52058">
    <property type="entry name" value="L domain-like"/>
    <property type="match status" value="1"/>
</dbReference>
<dbReference type="InterPro" id="IPR000850">
    <property type="entry name" value="Adenylat/UMP-CMP_kin"/>
</dbReference>
<evidence type="ECO:0000256" key="3">
    <source>
        <dbReference type="ARBA" id="ARBA00022679"/>
    </source>
</evidence>
<dbReference type="SUPFAM" id="SSF52540">
    <property type="entry name" value="P-loop containing nucleoside triphosphate hydrolases"/>
    <property type="match status" value="1"/>
</dbReference>
<comment type="similarity">
    <text evidence="1 7">Belongs to the adenylate kinase family.</text>
</comment>
<organism evidence="8 9">
    <name type="scientific">Artemisia annua</name>
    <name type="common">Sweet wormwood</name>
    <dbReference type="NCBI Taxonomy" id="35608"/>
    <lineage>
        <taxon>Eukaryota</taxon>
        <taxon>Viridiplantae</taxon>
        <taxon>Streptophyta</taxon>
        <taxon>Embryophyta</taxon>
        <taxon>Tracheophyta</taxon>
        <taxon>Spermatophyta</taxon>
        <taxon>Magnoliopsida</taxon>
        <taxon>eudicotyledons</taxon>
        <taxon>Gunneridae</taxon>
        <taxon>Pentapetalae</taxon>
        <taxon>asterids</taxon>
        <taxon>campanulids</taxon>
        <taxon>Asterales</taxon>
        <taxon>Asteraceae</taxon>
        <taxon>Asteroideae</taxon>
        <taxon>Anthemideae</taxon>
        <taxon>Artemisiinae</taxon>
        <taxon>Artemisia</taxon>
    </lineage>
</organism>
<dbReference type="InterPro" id="IPR027417">
    <property type="entry name" value="P-loop_NTPase"/>
</dbReference>
<accession>A0A2U1LVU8</accession>
<dbReference type="EMBL" id="PKPP01007529">
    <property type="protein sequence ID" value="PWA53135.1"/>
    <property type="molecule type" value="Genomic_DNA"/>
</dbReference>
<dbReference type="AlphaFoldDB" id="A0A2U1LVU8"/>
<dbReference type="Gene3D" id="3.40.50.300">
    <property type="entry name" value="P-loop containing nucleotide triphosphate hydrolases"/>
    <property type="match status" value="1"/>
</dbReference>
<dbReference type="CDD" id="cd01428">
    <property type="entry name" value="ADK"/>
    <property type="match status" value="1"/>
</dbReference>
<keyword evidence="4" id="KW-0547">Nucleotide-binding</keyword>
<keyword evidence="3 7" id="KW-0808">Transferase</keyword>
<dbReference type="OrthoDB" id="1728322at2759"/>
<dbReference type="PANTHER" id="PTHR34630:SF17">
    <property type="entry name" value="OS06G0304700 PROTEIN"/>
    <property type="match status" value="1"/>
</dbReference>
<dbReference type="Proteomes" id="UP000245207">
    <property type="component" value="Unassembled WGS sequence"/>
</dbReference>
<sequence>MSGWEVWSANSGVVDAVFPRLQKLEIEFCPNLVEVSLEALHSLRVLELSGCGDGVLKSLIHAASSATKLRISSISGLSDEVWRGVMDYLGAVEELSIWRCNEIRYLWESEAEASKVLVNLRNLDVYDCSKLVSLGEKEEDGCNQLTSLRSLSIYLCGNLERCNLPNNIQDLSISFCRMIASVSFPAGGHKLKSLEIDGSEQLKISSWATQNSINELTCFIQLTYLRIEDCSSIELFPAAELPNLTSLTRLTISDCKSMDVDSFGLWPPKFGSLEIGRLKKPISKWGPQNFPPSLVHLKLLGGSVEEDDVTSGSQLSHMLPSSLTRLHLNGFKKLETKRQVEEAPIGPLSPISHMWTYAKGPPGSGKGTQSPIIKDEYCLCHLATGDMLRAAVAAKTPLGIKAKEAMDNGQLVSDDLVVGIID</sequence>
<evidence type="ECO:0000313" key="9">
    <source>
        <dbReference type="Proteomes" id="UP000245207"/>
    </source>
</evidence>
<evidence type="ECO:0000256" key="1">
    <source>
        <dbReference type="ARBA" id="ARBA00007220"/>
    </source>
</evidence>